<dbReference type="InterPro" id="IPR001845">
    <property type="entry name" value="HTH_ArsR_DNA-bd_dom"/>
</dbReference>
<dbReference type="PROSITE" id="PS50987">
    <property type="entry name" value="HTH_ARSR_2"/>
    <property type="match status" value="1"/>
</dbReference>
<dbReference type="Proteomes" id="UP000005870">
    <property type="component" value="Chromosome"/>
</dbReference>
<proteinExistence type="predicted"/>
<dbReference type="HOGENOM" id="CLU_097806_6_4_6"/>
<dbReference type="KEGG" id="psd:DSC_06665"/>
<evidence type="ECO:0000256" key="4">
    <source>
        <dbReference type="SAM" id="MobiDB-lite"/>
    </source>
</evidence>
<gene>
    <name evidence="6" type="ordered locus">DSC_06665</name>
</gene>
<dbReference type="InterPro" id="IPR036390">
    <property type="entry name" value="WH_DNA-bd_sf"/>
</dbReference>
<dbReference type="SUPFAM" id="SSF46785">
    <property type="entry name" value="Winged helix' DNA-binding domain"/>
    <property type="match status" value="1"/>
</dbReference>
<dbReference type="NCBIfam" id="NF033788">
    <property type="entry name" value="HTH_metalloreg"/>
    <property type="match status" value="1"/>
</dbReference>
<dbReference type="STRING" id="1045855.DSC_06665"/>
<evidence type="ECO:0000256" key="1">
    <source>
        <dbReference type="ARBA" id="ARBA00023015"/>
    </source>
</evidence>
<dbReference type="eggNOG" id="COG0640">
    <property type="taxonomic scope" value="Bacteria"/>
</dbReference>
<dbReference type="SMART" id="SM00418">
    <property type="entry name" value="HTH_ARSR"/>
    <property type="match status" value="1"/>
</dbReference>
<evidence type="ECO:0000313" key="6">
    <source>
        <dbReference type="EMBL" id="AER55984.1"/>
    </source>
</evidence>
<feature type="domain" description="HTH arsR-type" evidence="5">
    <location>
        <begin position="9"/>
        <end position="105"/>
    </location>
</feature>
<organism evidence="6 7">
    <name type="scientific">Pseudoxanthomonas spadix (strain BD-a59)</name>
    <dbReference type="NCBI Taxonomy" id="1045855"/>
    <lineage>
        <taxon>Bacteria</taxon>
        <taxon>Pseudomonadati</taxon>
        <taxon>Pseudomonadota</taxon>
        <taxon>Gammaproteobacteria</taxon>
        <taxon>Lysobacterales</taxon>
        <taxon>Lysobacteraceae</taxon>
        <taxon>Pseudoxanthomonas</taxon>
    </lineage>
</organism>
<dbReference type="CDD" id="cd00090">
    <property type="entry name" value="HTH_ARSR"/>
    <property type="match status" value="1"/>
</dbReference>
<dbReference type="AlphaFoldDB" id="G7URV6"/>
<evidence type="ECO:0000259" key="5">
    <source>
        <dbReference type="PROSITE" id="PS50987"/>
    </source>
</evidence>
<dbReference type="Pfam" id="PF01022">
    <property type="entry name" value="HTH_5"/>
    <property type="match status" value="1"/>
</dbReference>
<dbReference type="GO" id="GO:0003677">
    <property type="term" value="F:DNA binding"/>
    <property type="evidence" value="ECO:0007669"/>
    <property type="project" value="UniProtKB-KW"/>
</dbReference>
<feature type="region of interest" description="Disordered" evidence="4">
    <location>
        <begin position="109"/>
        <end position="137"/>
    </location>
</feature>
<evidence type="ECO:0000256" key="3">
    <source>
        <dbReference type="ARBA" id="ARBA00023163"/>
    </source>
</evidence>
<dbReference type="PANTHER" id="PTHR43132:SF2">
    <property type="entry name" value="ARSENICAL RESISTANCE OPERON REPRESSOR ARSR-RELATED"/>
    <property type="match status" value="1"/>
</dbReference>
<dbReference type="GO" id="GO:0003700">
    <property type="term" value="F:DNA-binding transcription factor activity"/>
    <property type="evidence" value="ECO:0007669"/>
    <property type="project" value="InterPro"/>
</dbReference>
<dbReference type="PANTHER" id="PTHR43132">
    <property type="entry name" value="ARSENICAL RESISTANCE OPERON REPRESSOR ARSR-RELATED"/>
    <property type="match status" value="1"/>
</dbReference>
<keyword evidence="7" id="KW-1185">Reference proteome</keyword>
<keyword evidence="2" id="KW-0238">DNA-binding</keyword>
<protein>
    <submittedName>
        <fullName evidence="6">ArsR family transcriptional regulator</fullName>
    </submittedName>
</protein>
<dbReference type="InterPro" id="IPR011991">
    <property type="entry name" value="ArsR-like_HTH"/>
</dbReference>
<evidence type="ECO:0000256" key="2">
    <source>
        <dbReference type="ARBA" id="ARBA00023125"/>
    </source>
</evidence>
<dbReference type="EMBL" id="CP003093">
    <property type="protein sequence ID" value="AER55984.1"/>
    <property type="molecule type" value="Genomic_DNA"/>
</dbReference>
<keyword evidence="1" id="KW-0805">Transcription regulation</keyword>
<keyword evidence="3" id="KW-0804">Transcription</keyword>
<accession>G7URV6</accession>
<dbReference type="Gene3D" id="1.10.10.10">
    <property type="entry name" value="Winged helix-like DNA-binding domain superfamily/Winged helix DNA-binding domain"/>
    <property type="match status" value="1"/>
</dbReference>
<name>G7URV6_PSEUP</name>
<sequence length="137" mass="15053">MRAISAAELEEMKAKAPEVSELLRLMATPSRLLLLCQLSQGEASVGELEQAVGIRQPALSQQLADLRQHKLVSTRRQSRSIFYRIADPRVQQLLAAMYTIFCADLCAEGRSTPKPPPPSPDKPSTGAARFARLDPVQ</sequence>
<dbReference type="InterPro" id="IPR036388">
    <property type="entry name" value="WH-like_DNA-bd_sf"/>
</dbReference>
<reference evidence="6 7" key="1">
    <citation type="journal article" date="2012" name="J. Bacteriol.">
        <title>Complete Genome Sequence of the BTEX-Degrading Bacterium Pseudoxanthomonas spadix BD-a59.</title>
        <authorList>
            <person name="Lee S.H."/>
            <person name="Jin H.M."/>
            <person name="Lee H.J."/>
            <person name="Kim J.M."/>
            <person name="Jeon C.O."/>
        </authorList>
    </citation>
    <scope>NUCLEOTIDE SEQUENCE [LARGE SCALE GENOMIC DNA]</scope>
    <source>
        <strain evidence="6 7">BD-a59</strain>
    </source>
</reference>
<dbReference type="PRINTS" id="PR00778">
    <property type="entry name" value="HTHARSR"/>
</dbReference>
<evidence type="ECO:0000313" key="7">
    <source>
        <dbReference type="Proteomes" id="UP000005870"/>
    </source>
</evidence>
<dbReference type="InterPro" id="IPR051011">
    <property type="entry name" value="Metal_resp_trans_reg"/>
</dbReference>